<sequence length="437" mass="50165">MVRFLDFPLTIRQQIYTELLVSPFHQDDEGNFAHKTTSTSILYVSRQLYAESSDIFYAKNLFVVIRSNRAQNLSEIIPKKTPFFLEVKNPLRTAQCPRFAASVDVISIDEKASENSKLAFVITAETLPFFATAMIGDHEFSSGGGVAQIQTQETFCYTIPRFSELVFGRLLLADRLPKFCALRVRGSIHPDHHRSLMQRCISTRDHACGFFLLGMRAYRDRVWFHMSRENTVDSASIKSEIPERKIHDLPRLMLRMYDIFWDSHEYQVVKLGHPCTAQHTGPIEDLYNTLVLGYLRAAKRNPERASEAYMDARKAVEHGISYLQRDDRTIQPDIESPSEENPSHNFCWKYRAILSRKAAKICTKLGDREAAIAYTEEVGRYDETYNVREERLKLGWKDWPPVSPNSPFLGPAVLWNLESSKTSTRAQVDQPANVSIQ</sequence>
<evidence type="ECO:0000313" key="1">
    <source>
        <dbReference type="EMBL" id="KAF2644104.1"/>
    </source>
</evidence>
<dbReference type="EMBL" id="MU006779">
    <property type="protein sequence ID" value="KAF2644104.1"/>
    <property type="molecule type" value="Genomic_DNA"/>
</dbReference>
<evidence type="ECO:0000313" key="2">
    <source>
        <dbReference type="Proteomes" id="UP000799753"/>
    </source>
</evidence>
<dbReference type="AlphaFoldDB" id="A0A6A6SD42"/>
<gene>
    <name evidence="1" type="ORF">P280DRAFT_515074</name>
</gene>
<dbReference type="Proteomes" id="UP000799753">
    <property type="component" value="Unassembled WGS sequence"/>
</dbReference>
<protein>
    <submittedName>
        <fullName evidence="1">Uncharacterized protein</fullName>
    </submittedName>
</protein>
<proteinExistence type="predicted"/>
<organism evidence="1 2">
    <name type="scientific">Massarina eburnea CBS 473.64</name>
    <dbReference type="NCBI Taxonomy" id="1395130"/>
    <lineage>
        <taxon>Eukaryota</taxon>
        <taxon>Fungi</taxon>
        <taxon>Dikarya</taxon>
        <taxon>Ascomycota</taxon>
        <taxon>Pezizomycotina</taxon>
        <taxon>Dothideomycetes</taxon>
        <taxon>Pleosporomycetidae</taxon>
        <taxon>Pleosporales</taxon>
        <taxon>Massarineae</taxon>
        <taxon>Massarinaceae</taxon>
        <taxon>Massarina</taxon>
    </lineage>
</organism>
<reference evidence="1" key="1">
    <citation type="journal article" date="2020" name="Stud. Mycol.">
        <title>101 Dothideomycetes genomes: a test case for predicting lifestyles and emergence of pathogens.</title>
        <authorList>
            <person name="Haridas S."/>
            <person name="Albert R."/>
            <person name="Binder M."/>
            <person name="Bloem J."/>
            <person name="Labutti K."/>
            <person name="Salamov A."/>
            <person name="Andreopoulos B."/>
            <person name="Baker S."/>
            <person name="Barry K."/>
            <person name="Bills G."/>
            <person name="Bluhm B."/>
            <person name="Cannon C."/>
            <person name="Castanera R."/>
            <person name="Culley D."/>
            <person name="Daum C."/>
            <person name="Ezra D."/>
            <person name="Gonzalez J."/>
            <person name="Henrissat B."/>
            <person name="Kuo A."/>
            <person name="Liang C."/>
            <person name="Lipzen A."/>
            <person name="Lutzoni F."/>
            <person name="Magnuson J."/>
            <person name="Mondo S."/>
            <person name="Nolan M."/>
            <person name="Ohm R."/>
            <person name="Pangilinan J."/>
            <person name="Park H.-J."/>
            <person name="Ramirez L."/>
            <person name="Alfaro M."/>
            <person name="Sun H."/>
            <person name="Tritt A."/>
            <person name="Yoshinaga Y."/>
            <person name="Zwiers L.-H."/>
            <person name="Turgeon B."/>
            <person name="Goodwin S."/>
            <person name="Spatafora J."/>
            <person name="Crous P."/>
            <person name="Grigoriev I."/>
        </authorList>
    </citation>
    <scope>NUCLEOTIDE SEQUENCE</scope>
    <source>
        <strain evidence="1">CBS 473.64</strain>
    </source>
</reference>
<name>A0A6A6SD42_9PLEO</name>
<keyword evidence="2" id="KW-1185">Reference proteome</keyword>
<dbReference type="OrthoDB" id="2951834at2759"/>
<accession>A0A6A6SD42</accession>